<comment type="caution">
    <text evidence="2">The sequence shown here is derived from an EMBL/GenBank/DDBJ whole genome shotgun (WGS) entry which is preliminary data.</text>
</comment>
<protein>
    <submittedName>
        <fullName evidence="2">Low temperature requirement protein A</fullName>
    </submittedName>
</protein>
<feature type="transmembrane region" description="Helical" evidence="1">
    <location>
        <begin position="109"/>
        <end position="128"/>
    </location>
</feature>
<dbReference type="OrthoDB" id="7698234at2"/>
<feature type="transmembrane region" description="Helical" evidence="1">
    <location>
        <begin position="266"/>
        <end position="287"/>
    </location>
</feature>
<keyword evidence="3" id="KW-1185">Reference proteome</keyword>
<name>A0A3P1UW68_9ACTO</name>
<keyword evidence="1" id="KW-1133">Transmembrane helix</keyword>
<dbReference type="Proteomes" id="UP000271272">
    <property type="component" value="Unassembled WGS sequence"/>
</dbReference>
<keyword evidence="1" id="KW-0472">Membrane</keyword>
<feature type="transmembrane region" description="Helical" evidence="1">
    <location>
        <begin position="148"/>
        <end position="166"/>
    </location>
</feature>
<feature type="transmembrane region" description="Helical" evidence="1">
    <location>
        <begin position="53"/>
        <end position="72"/>
    </location>
</feature>
<accession>A0A3P1UW68</accession>
<organism evidence="2 3">
    <name type="scientific">Actinomyces bowdenii</name>
    <dbReference type="NCBI Taxonomy" id="131109"/>
    <lineage>
        <taxon>Bacteria</taxon>
        <taxon>Bacillati</taxon>
        <taxon>Actinomycetota</taxon>
        <taxon>Actinomycetes</taxon>
        <taxon>Actinomycetales</taxon>
        <taxon>Actinomycetaceae</taxon>
        <taxon>Actinomyces</taxon>
    </lineage>
</organism>
<dbReference type="EMBL" id="RQZC01000022">
    <property type="protein sequence ID" value="RRD26091.1"/>
    <property type="molecule type" value="Genomic_DNA"/>
</dbReference>
<feature type="transmembrane region" description="Helical" evidence="1">
    <location>
        <begin position="240"/>
        <end position="260"/>
    </location>
</feature>
<proteinExistence type="predicted"/>
<dbReference type="AlphaFoldDB" id="A0A3P1UW68"/>
<dbReference type="PANTHER" id="PTHR36840:SF1">
    <property type="entry name" value="BLL5714 PROTEIN"/>
    <property type="match status" value="1"/>
</dbReference>
<evidence type="ECO:0000313" key="2">
    <source>
        <dbReference type="EMBL" id="RRD26091.1"/>
    </source>
</evidence>
<sequence>MRDQGGRGCDDAGMSKEATTDQVVGVRRPLCALSPMVGRDPEERGRTATTLELLYDLTIVVAFATAGVQLAHALAGGHVLAGLAAFGFVQFAVVWAWMNHIWFVSAFDWGVRLATAVQMAGVLLLTAGIPDLFAGLGDSWRMESTMMVAGYVVMRAAMAGLWLRAARAGTNPGLCRANAAWTALIQVLWIATCAVELHFTGLLLVSVALFGLELGAPVLLWRRFGATPFHAHHIAERYGLLTIISLGEVVVGASQSVQALHAEHGWWHGAAAVLAAGVSIALCLVAVMPAPWFSVLGVELTGHRHLERTS</sequence>
<feature type="transmembrane region" description="Helical" evidence="1">
    <location>
        <begin position="78"/>
        <end position="97"/>
    </location>
</feature>
<reference evidence="2 3" key="1">
    <citation type="submission" date="2018-11" db="EMBL/GenBank/DDBJ databases">
        <title>Genomes From Bacteria Associated with the Canine Oral Cavity: a Test Case for Automated Genome-Based Taxonomic Assignment.</title>
        <authorList>
            <person name="Coil D.A."/>
            <person name="Jospin G."/>
            <person name="Darling A.E."/>
            <person name="Wallis C."/>
            <person name="Davis I.J."/>
            <person name="Harris S."/>
            <person name="Eisen J.A."/>
            <person name="Holcombe L.J."/>
            <person name="O'Flynn C."/>
        </authorList>
    </citation>
    <scope>NUCLEOTIDE SEQUENCE [LARGE SCALE GENOMIC DNA]</scope>
    <source>
        <strain evidence="2 3">OH5050</strain>
    </source>
</reference>
<keyword evidence="1" id="KW-0812">Transmembrane</keyword>
<feature type="transmembrane region" description="Helical" evidence="1">
    <location>
        <begin position="197"/>
        <end position="220"/>
    </location>
</feature>
<dbReference type="Pfam" id="PF06772">
    <property type="entry name" value="LtrA"/>
    <property type="match status" value="1"/>
</dbReference>
<evidence type="ECO:0000313" key="3">
    <source>
        <dbReference type="Proteomes" id="UP000271272"/>
    </source>
</evidence>
<gene>
    <name evidence="2" type="ORF">EII10_10330</name>
</gene>
<evidence type="ECO:0000256" key="1">
    <source>
        <dbReference type="SAM" id="Phobius"/>
    </source>
</evidence>
<dbReference type="InterPro" id="IPR010640">
    <property type="entry name" value="Low_temperature_requirement_A"/>
</dbReference>
<feature type="transmembrane region" description="Helical" evidence="1">
    <location>
        <begin position="173"/>
        <end position="191"/>
    </location>
</feature>
<dbReference type="PANTHER" id="PTHR36840">
    <property type="entry name" value="BLL5714 PROTEIN"/>
    <property type="match status" value="1"/>
</dbReference>